<proteinExistence type="predicted"/>
<accession>A0A4R9LZE3</accession>
<dbReference type="OrthoDB" id="340449at2"/>
<reference evidence="1" key="1">
    <citation type="journal article" date="2019" name="PLoS Negl. Trop. Dis.">
        <title>Revisiting the worldwide diversity of Leptospira species in the environment.</title>
        <authorList>
            <person name="Vincent A.T."/>
            <person name="Schiettekatte O."/>
            <person name="Bourhy P."/>
            <person name="Veyrier F.J."/>
            <person name="Picardeau M."/>
        </authorList>
    </citation>
    <scope>NUCLEOTIDE SEQUENCE [LARGE SCALE GENOMIC DNA]</scope>
    <source>
        <strain evidence="1">201300427</strain>
    </source>
</reference>
<sequence length="132" mass="15640">MSPVEAELYLNGYIEETVLLQQARQEVDFKSKDFKEFITPYLTKGVIDYYFFEKTGGVKDYRNFDYDSDIVNEMKAKGILKEKISKEEEKMLAELVVWRRLELNSKKRQEDIKLMIAKLKIQNKVTVFPVNK</sequence>
<gene>
    <name evidence="1" type="ORF">EHS15_07035</name>
</gene>
<organism evidence="1 2">
    <name type="scientific">Leptospira idonii</name>
    <dbReference type="NCBI Taxonomy" id="1193500"/>
    <lineage>
        <taxon>Bacteria</taxon>
        <taxon>Pseudomonadati</taxon>
        <taxon>Spirochaetota</taxon>
        <taxon>Spirochaetia</taxon>
        <taxon>Leptospirales</taxon>
        <taxon>Leptospiraceae</taxon>
        <taxon>Leptospira</taxon>
    </lineage>
</organism>
<dbReference type="Proteomes" id="UP000298058">
    <property type="component" value="Unassembled WGS sequence"/>
</dbReference>
<dbReference type="AlphaFoldDB" id="A0A4R9LZE3"/>
<name>A0A4R9LZE3_9LEPT</name>
<comment type="caution">
    <text evidence="1">The sequence shown here is derived from an EMBL/GenBank/DDBJ whole genome shotgun (WGS) entry which is preliminary data.</text>
</comment>
<protein>
    <submittedName>
        <fullName evidence="1">Uncharacterized protein</fullName>
    </submittedName>
</protein>
<evidence type="ECO:0000313" key="1">
    <source>
        <dbReference type="EMBL" id="TGN19794.1"/>
    </source>
</evidence>
<dbReference type="EMBL" id="RQHW01000027">
    <property type="protein sequence ID" value="TGN19794.1"/>
    <property type="molecule type" value="Genomic_DNA"/>
</dbReference>
<evidence type="ECO:0000313" key="2">
    <source>
        <dbReference type="Proteomes" id="UP000298058"/>
    </source>
</evidence>
<keyword evidence="2" id="KW-1185">Reference proteome</keyword>
<dbReference type="RefSeq" id="WP_135759854.1">
    <property type="nucleotide sequence ID" value="NZ_RQHW01000027.1"/>
</dbReference>